<keyword evidence="1" id="KW-0378">Hydrolase</keyword>
<dbReference type="PANTHER" id="PTHR11203:SF37">
    <property type="entry name" value="INTEGRATOR COMPLEX SUBUNIT 11"/>
    <property type="match status" value="1"/>
</dbReference>
<organism evidence="4 5">
    <name type="scientific">Ruminococcus hominis</name>
    <dbReference type="NCBI Taxonomy" id="2763065"/>
    <lineage>
        <taxon>Bacteria</taxon>
        <taxon>Bacillati</taxon>
        <taxon>Bacillota</taxon>
        <taxon>Clostridia</taxon>
        <taxon>Eubacteriales</taxon>
        <taxon>Oscillospiraceae</taxon>
        <taxon>Ruminococcus</taxon>
    </lineage>
</organism>
<dbReference type="SMART" id="SM01027">
    <property type="entry name" value="Beta-Casp"/>
    <property type="match status" value="1"/>
</dbReference>
<dbReference type="PANTHER" id="PTHR11203">
    <property type="entry name" value="CLEAVAGE AND POLYADENYLATION SPECIFICITY FACTOR FAMILY MEMBER"/>
    <property type="match status" value="1"/>
</dbReference>
<keyword evidence="5" id="KW-1185">Reference proteome</keyword>
<protein>
    <submittedName>
        <fullName evidence="4">MBL fold metallo-hydrolase</fullName>
    </submittedName>
</protein>
<dbReference type="Gene3D" id="3.60.15.10">
    <property type="entry name" value="Ribonuclease Z/Hydroxyacylglutathione hydrolase-like"/>
    <property type="match status" value="1"/>
</dbReference>
<reference evidence="4 5" key="1">
    <citation type="submission" date="2020-08" db="EMBL/GenBank/DDBJ databases">
        <title>Genome public.</title>
        <authorList>
            <person name="Liu C."/>
            <person name="Sun Q."/>
        </authorList>
    </citation>
    <scope>NUCLEOTIDE SEQUENCE [LARGE SCALE GENOMIC DNA]</scope>
    <source>
        <strain evidence="4 5">NSJ-13</strain>
    </source>
</reference>
<name>A0ABR7GAM1_9FIRM</name>
<dbReference type="Pfam" id="PF10996">
    <property type="entry name" value="Beta-Casp"/>
    <property type="match status" value="1"/>
</dbReference>
<dbReference type="RefSeq" id="WP_186865139.1">
    <property type="nucleotide sequence ID" value="NZ_JACOPE010000001.1"/>
</dbReference>
<evidence type="ECO:0000259" key="2">
    <source>
        <dbReference type="SMART" id="SM00849"/>
    </source>
</evidence>
<proteinExistence type="predicted"/>
<dbReference type="SUPFAM" id="SSF56281">
    <property type="entry name" value="Metallo-hydrolase/oxidoreductase"/>
    <property type="match status" value="1"/>
</dbReference>
<feature type="domain" description="Beta-Casp" evidence="3">
    <location>
        <begin position="251"/>
        <end position="380"/>
    </location>
</feature>
<dbReference type="InterPro" id="IPR022712">
    <property type="entry name" value="Beta_Casp"/>
</dbReference>
<dbReference type="InterPro" id="IPR036866">
    <property type="entry name" value="RibonucZ/Hydroxyglut_hydro"/>
</dbReference>
<accession>A0ABR7GAM1</accession>
<dbReference type="Gene3D" id="3.40.50.10890">
    <property type="match status" value="1"/>
</dbReference>
<evidence type="ECO:0000313" key="5">
    <source>
        <dbReference type="Proteomes" id="UP000631576"/>
    </source>
</evidence>
<evidence type="ECO:0000259" key="3">
    <source>
        <dbReference type="SMART" id="SM01027"/>
    </source>
</evidence>
<dbReference type="InterPro" id="IPR011108">
    <property type="entry name" value="RMMBL"/>
</dbReference>
<dbReference type="Pfam" id="PF00753">
    <property type="entry name" value="Lactamase_B"/>
    <property type="match status" value="1"/>
</dbReference>
<evidence type="ECO:0000256" key="1">
    <source>
        <dbReference type="ARBA" id="ARBA00022801"/>
    </source>
</evidence>
<dbReference type="Pfam" id="PF07521">
    <property type="entry name" value="RMMBL"/>
    <property type="match status" value="1"/>
</dbReference>
<dbReference type="InterPro" id="IPR001279">
    <property type="entry name" value="Metallo-B-lactamas"/>
</dbReference>
<dbReference type="SMART" id="SM00849">
    <property type="entry name" value="Lactamase_B"/>
    <property type="match status" value="1"/>
</dbReference>
<dbReference type="InterPro" id="IPR050698">
    <property type="entry name" value="MBL"/>
</dbReference>
<dbReference type="CDD" id="cd16295">
    <property type="entry name" value="TTHA0252-CPSF-like_MBL-fold"/>
    <property type="match status" value="1"/>
</dbReference>
<feature type="domain" description="Metallo-beta-lactamase" evidence="2">
    <location>
        <begin position="13"/>
        <end position="226"/>
    </location>
</feature>
<dbReference type="Proteomes" id="UP000631576">
    <property type="component" value="Unassembled WGS sequence"/>
</dbReference>
<sequence length="536" mass="60063">MKLTFIGAAHEVTGSCHFLQVAGKNILVDCGMEQGPDLYENPGLPIPENEVDYVLLTHAHIDHSGMLPKLVKNGFKGQIYATYATADLCNIMLRDSAHIQEFEAEWRNRKGRRAGKPVYEPIYTMEDAINAIDLLVPCEYGQRIRICDGVEIRFTDVGHLLGSASIEVWLTEGDVSKKIVFSGDVGNLDQPIIKDPTYTATADYVVVESTYGNRVHSTEKIDYVGDFTQILKETFDRGGNVVIPSFAVGRTQELLYFIREIKEKNMLPEYANFEVYLDSPLAIEATKVFSKNKMECFDEDAMQLVNAGINPLVFPGLKIMTTSDDSKMINFIEKPKVIISASGMCDAGRIRHHLKHNLWREECTILFVGYQAVGTLGRRLIEGEKNVKLFGEPIEVRAHIESLHGVSGHADMNGLLKWIEGFQTPLQHVFVVHGEDTVTEEFAQTVEEKFGYPAFAPYPQGCVDLATGEIEKEGVRIPIKAKKASQKRADAAFERLLAAAKRLLDIVYKNEGLANKEKAKFESQIQNLADKWDRLE</sequence>
<comment type="caution">
    <text evidence="4">The sequence shown here is derived from an EMBL/GenBank/DDBJ whole genome shotgun (WGS) entry which is preliminary data.</text>
</comment>
<dbReference type="EMBL" id="JACOPE010000001">
    <property type="protein sequence ID" value="MBC5683806.1"/>
    <property type="molecule type" value="Genomic_DNA"/>
</dbReference>
<gene>
    <name evidence="4" type="ORF">H8S40_09540</name>
</gene>
<evidence type="ECO:0000313" key="4">
    <source>
        <dbReference type="EMBL" id="MBC5683806.1"/>
    </source>
</evidence>